<dbReference type="PANTHER" id="PTHR21666">
    <property type="entry name" value="PEPTIDASE-RELATED"/>
    <property type="match status" value="1"/>
</dbReference>
<protein>
    <recommendedName>
        <fullName evidence="3">Peptidase M23 domain-containing protein</fullName>
    </recommendedName>
</protein>
<gene>
    <name evidence="1" type="ORF">FLAT13_03971</name>
</gene>
<dbReference type="InterPro" id="IPR050570">
    <property type="entry name" value="Cell_wall_metabolism_enzyme"/>
</dbReference>
<dbReference type="SUPFAM" id="SSF51261">
    <property type="entry name" value="Duplicated hybrid motif"/>
    <property type="match status" value="2"/>
</dbReference>
<reference evidence="1 2" key="1">
    <citation type="submission" date="2020-06" db="EMBL/GenBank/DDBJ databases">
        <authorList>
            <person name="Criscuolo A."/>
        </authorList>
    </citation>
    <scope>NUCLEOTIDE SEQUENCE [LARGE SCALE GENOMIC DNA]</scope>
    <source>
        <strain evidence="2">CIP 111411</strain>
    </source>
</reference>
<comment type="caution">
    <text evidence="1">The sequence shown here is derived from an EMBL/GenBank/DDBJ whole genome shotgun (WGS) entry which is preliminary data.</text>
</comment>
<dbReference type="CDD" id="cd12797">
    <property type="entry name" value="M23_peptidase"/>
    <property type="match status" value="1"/>
</dbReference>
<dbReference type="EMBL" id="CAIJDP010000083">
    <property type="protein sequence ID" value="CAD0007663.1"/>
    <property type="molecule type" value="Genomic_DNA"/>
</dbReference>
<dbReference type="Gene3D" id="2.70.70.10">
    <property type="entry name" value="Glucose Permease (Domain IIA)"/>
    <property type="match status" value="1"/>
</dbReference>
<name>A0A6V6Z7A3_9FLAO</name>
<dbReference type="PANTHER" id="PTHR21666:SF270">
    <property type="entry name" value="MUREIN HYDROLASE ACTIVATOR ENVC"/>
    <property type="match status" value="1"/>
</dbReference>
<dbReference type="InterPro" id="IPR011055">
    <property type="entry name" value="Dup_hybrid_motif"/>
</dbReference>
<dbReference type="Proteomes" id="UP000530060">
    <property type="component" value="Unassembled WGS sequence"/>
</dbReference>
<dbReference type="Gene3D" id="1.10.530.10">
    <property type="match status" value="1"/>
</dbReference>
<sequence>MAKGVKKIKKLSNSSISGDYYKSGDVICVNPNQEASFVVGEWYNETTEEERRNINWLWMDHNKIKSFKETRKPAGEPYGLTFPKKLCGKYAYYLETSLSGEHDPRNTGVYVFGKCEKKITSASWSKKQNTADHSEINYGQDLFITLETEGLNGDTLKLELYSQKESKLIDTIKGNCTDGIFKGKFKTISYRKFPGLPGVVENFYVKVINIENEYIKNASGSDKILSFKIIKRNSIITIPVFEAPTNTAPLTVAEIPAVEVVRTEGIFAAYFAKEEFSLETAETAGQHTYIFKNPYSSINKDVIAPIIKKRVDAEVKADKKYAKLDDIKNALTTGPYAIGDPVSFNLCKLGANYIKINNAPLEEEVYVVAKTFLLDGKEVSIQIKEKDAVLGETDADLTVLEAKENGEELTILKATVENGIAKVKVKLRPKADEDLKVWKEKLLKGKKEEAYTYTFKSEETTITDDNKKQFAAIILKNAKEGKQGNTKIAAGKTAFVDDIEKALQNGTYGRGATISFDTYKTQAESLWLKVECQGETVKHEGEFLKRDGEYFVIGNGKCPRCEEEITLKQIEDLFGVHSRSKAFREDVVKYLNQFIKQRKNTDKPIHLNTCLRKAHFFAQVGAETSGINTDWIIESDVIPYTPTNIRDTSIFGDRTGILERRRQIETFCDERPQKKLLNFLYASENGNGNGNGNEASGDGYKYRGRGLKQLTGKDNYITASTTFKDIFPDEYVDLEINPDKVKEAKYAVLSAIAYWEKHEIWKTVDNLKESTDANIKKIRRMVNGGLAGWPKAKSFYEKGIQVFKVNNCSPVKSSSGEWRNPVDNPQITIYTQGGLKRPWRSAFGNVRTDLRARDGVSPRPHHGLDLFAEIGTSVYACLPGKVVSLTPGTGYGRGFVLKVDSAYLESFKTQRRDYDPYYIKSQRSYNSNEYSIAGYGDFTEYVGITDSEEVYFMYAHLSEVIAALNEEITIDNYKTKILGKTGDTGASGTKGPHLHFEIRSKLNPSGYPERYNPAFYVNYKNEEQLTNTEKDKQDQTANN</sequence>
<dbReference type="GO" id="GO:0004222">
    <property type="term" value="F:metalloendopeptidase activity"/>
    <property type="evidence" value="ECO:0007669"/>
    <property type="project" value="TreeGrafter"/>
</dbReference>
<evidence type="ECO:0000313" key="1">
    <source>
        <dbReference type="EMBL" id="CAD0007663.1"/>
    </source>
</evidence>
<organism evidence="1 2">
    <name type="scientific">Flavobacterium salmonis</name>
    <dbReference type="NCBI Taxonomy" id="2654844"/>
    <lineage>
        <taxon>Bacteria</taxon>
        <taxon>Pseudomonadati</taxon>
        <taxon>Bacteroidota</taxon>
        <taxon>Flavobacteriia</taxon>
        <taxon>Flavobacteriales</taxon>
        <taxon>Flavobacteriaceae</taxon>
        <taxon>Flavobacterium</taxon>
    </lineage>
</organism>
<proteinExistence type="predicted"/>
<dbReference type="InterPro" id="IPR023346">
    <property type="entry name" value="Lysozyme-like_dom_sf"/>
</dbReference>
<evidence type="ECO:0008006" key="3">
    <source>
        <dbReference type="Google" id="ProtNLM"/>
    </source>
</evidence>
<evidence type="ECO:0000313" key="2">
    <source>
        <dbReference type="Proteomes" id="UP000530060"/>
    </source>
</evidence>
<dbReference type="AlphaFoldDB" id="A0A6V6Z7A3"/>
<accession>A0A6V6Z7A3</accession>
<keyword evidence="2" id="KW-1185">Reference proteome</keyword>
<dbReference type="SUPFAM" id="SSF53955">
    <property type="entry name" value="Lysozyme-like"/>
    <property type="match status" value="1"/>
</dbReference>
<dbReference type="RefSeq" id="WP_180910136.1">
    <property type="nucleotide sequence ID" value="NZ_CAIJDP010000083.1"/>
</dbReference>